<keyword evidence="3" id="KW-1185">Reference proteome</keyword>
<dbReference type="RefSeq" id="WP_345711642.1">
    <property type="nucleotide sequence ID" value="NZ_BAABIL010000175.1"/>
</dbReference>
<evidence type="ECO:0000313" key="3">
    <source>
        <dbReference type="Proteomes" id="UP001501195"/>
    </source>
</evidence>
<dbReference type="EMBL" id="BAABIL010000175">
    <property type="protein sequence ID" value="GAA4973295.1"/>
    <property type="molecule type" value="Genomic_DNA"/>
</dbReference>
<sequence>MSSTTTDEILHTPRFSPARRGGYLETEVDAFVERALATVLDLQHRLAASEDARADAEARLHATPGAGTGGAVDTPTRALRLLEMAQQSADAAVADAQQEAERLLADAQERAAAREDAARQAAADVERASRERQAELEAETADLLESERAARLQVHELVRHLNGVLEKYHEDGAGTPQ</sequence>
<protein>
    <recommendedName>
        <fullName evidence="4">Antigen 84</fullName>
    </recommendedName>
</protein>
<proteinExistence type="predicted"/>
<evidence type="ECO:0000256" key="1">
    <source>
        <dbReference type="SAM" id="MobiDB-lite"/>
    </source>
</evidence>
<reference evidence="3" key="1">
    <citation type="journal article" date="2019" name="Int. J. Syst. Evol. Microbiol.">
        <title>The Global Catalogue of Microorganisms (GCM) 10K type strain sequencing project: providing services to taxonomists for standard genome sequencing and annotation.</title>
        <authorList>
            <consortium name="The Broad Institute Genomics Platform"/>
            <consortium name="The Broad Institute Genome Sequencing Center for Infectious Disease"/>
            <person name="Wu L."/>
            <person name="Ma J."/>
        </authorList>
    </citation>
    <scope>NUCLEOTIDE SEQUENCE [LARGE SCALE GENOMIC DNA]</scope>
    <source>
        <strain evidence="3">JCM 18126</strain>
    </source>
</reference>
<dbReference type="Proteomes" id="UP001501195">
    <property type="component" value="Unassembled WGS sequence"/>
</dbReference>
<organism evidence="2 3">
    <name type="scientific">Kineococcus glutinatus</name>
    <dbReference type="NCBI Taxonomy" id="1070872"/>
    <lineage>
        <taxon>Bacteria</taxon>
        <taxon>Bacillati</taxon>
        <taxon>Actinomycetota</taxon>
        <taxon>Actinomycetes</taxon>
        <taxon>Kineosporiales</taxon>
        <taxon>Kineosporiaceae</taxon>
        <taxon>Kineococcus</taxon>
    </lineage>
</organism>
<accession>A0ABP9HKU7</accession>
<evidence type="ECO:0000313" key="2">
    <source>
        <dbReference type="EMBL" id="GAA4973295.1"/>
    </source>
</evidence>
<evidence type="ECO:0008006" key="4">
    <source>
        <dbReference type="Google" id="ProtNLM"/>
    </source>
</evidence>
<comment type="caution">
    <text evidence="2">The sequence shown here is derived from an EMBL/GenBank/DDBJ whole genome shotgun (WGS) entry which is preliminary data.</text>
</comment>
<gene>
    <name evidence="2" type="ORF">GCM10023225_13340</name>
</gene>
<name>A0ABP9HKU7_9ACTN</name>
<feature type="region of interest" description="Disordered" evidence="1">
    <location>
        <begin position="108"/>
        <end position="134"/>
    </location>
</feature>